<feature type="non-terminal residue" evidence="4">
    <location>
        <position position="60"/>
    </location>
</feature>
<dbReference type="Proteomes" id="UP000676336">
    <property type="component" value="Unassembled WGS sequence"/>
</dbReference>
<sequence>NPTISSISNGAYETSVSSSDTINFSQLLKSTNVDPQQQQQQSIVGNVGNIRSLSPSSHSP</sequence>
<feature type="non-terminal residue" evidence="4">
    <location>
        <position position="1"/>
    </location>
</feature>
<dbReference type="EMBL" id="CAJOBJ010157780">
    <property type="protein sequence ID" value="CAF4833228.1"/>
    <property type="molecule type" value="Genomic_DNA"/>
</dbReference>
<organism evidence="4 7">
    <name type="scientific">Rotaria magnacalcarata</name>
    <dbReference type="NCBI Taxonomy" id="392030"/>
    <lineage>
        <taxon>Eukaryota</taxon>
        <taxon>Metazoa</taxon>
        <taxon>Spiralia</taxon>
        <taxon>Gnathifera</taxon>
        <taxon>Rotifera</taxon>
        <taxon>Eurotatoria</taxon>
        <taxon>Bdelloidea</taxon>
        <taxon>Philodinida</taxon>
        <taxon>Philodinidae</taxon>
        <taxon>Rotaria</taxon>
    </lineage>
</organism>
<gene>
    <name evidence="2" type="ORF">BYL167_LOCUS31210</name>
    <name evidence="3" type="ORF">BYL167_LOCUS43386</name>
    <name evidence="4" type="ORF">GIL414_LOCUS48566</name>
    <name evidence="6" type="ORF">GIL414_LOCUS54278</name>
    <name evidence="5" type="ORF">SMN809_LOCUS50460</name>
</gene>
<feature type="region of interest" description="Disordered" evidence="1">
    <location>
        <begin position="31"/>
        <end position="60"/>
    </location>
</feature>
<dbReference type="AlphaFoldDB" id="A0A8S3BJN9"/>
<name>A0A8S3BJN9_9BILA</name>
<feature type="compositionally biased region" description="Polar residues" evidence="1">
    <location>
        <begin position="49"/>
        <end position="60"/>
    </location>
</feature>
<evidence type="ECO:0000313" key="3">
    <source>
        <dbReference type="EMBL" id="CAF4682227.1"/>
    </source>
</evidence>
<comment type="caution">
    <text evidence="4">The sequence shown here is derived from an EMBL/GenBank/DDBJ whole genome shotgun (WGS) entry which is preliminary data.</text>
</comment>
<evidence type="ECO:0000256" key="1">
    <source>
        <dbReference type="SAM" id="MobiDB-lite"/>
    </source>
</evidence>
<dbReference type="EMBL" id="CAJOBJ010190061">
    <property type="protein sequence ID" value="CAF4950172.1"/>
    <property type="molecule type" value="Genomic_DNA"/>
</dbReference>
<reference evidence="4" key="1">
    <citation type="submission" date="2021-02" db="EMBL/GenBank/DDBJ databases">
        <authorList>
            <person name="Nowell W R."/>
        </authorList>
    </citation>
    <scope>NUCLEOTIDE SEQUENCE</scope>
</reference>
<protein>
    <submittedName>
        <fullName evidence="4">Uncharacterized protein</fullName>
    </submittedName>
</protein>
<evidence type="ECO:0000313" key="6">
    <source>
        <dbReference type="EMBL" id="CAF4950172.1"/>
    </source>
</evidence>
<evidence type="ECO:0000313" key="5">
    <source>
        <dbReference type="EMBL" id="CAF4873443.1"/>
    </source>
</evidence>
<accession>A0A8S3BJN9</accession>
<dbReference type="EMBL" id="CAJOBI010166889">
    <property type="protein sequence ID" value="CAF4873443.1"/>
    <property type="molecule type" value="Genomic_DNA"/>
</dbReference>
<proteinExistence type="predicted"/>
<dbReference type="Proteomes" id="UP000681967">
    <property type="component" value="Unassembled WGS sequence"/>
</dbReference>
<dbReference type="EMBL" id="CAJOBH010115209">
    <property type="protein sequence ID" value="CAF4682227.1"/>
    <property type="molecule type" value="Genomic_DNA"/>
</dbReference>
<dbReference type="EMBL" id="CAJOBH010054075">
    <property type="protein sequence ID" value="CAF4392680.1"/>
    <property type="molecule type" value="Genomic_DNA"/>
</dbReference>
<dbReference type="Proteomes" id="UP000681720">
    <property type="component" value="Unassembled WGS sequence"/>
</dbReference>
<evidence type="ECO:0000313" key="2">
    <source>
        <dbReference type="EMBL" id="CAF4392680.1"/>
    </source>
</evidence>
<evidence type="ECO:0000313" key="7">
    <source>
        <dbReference type="Proteomes" id="UP000681720"/>
    </source>
</evidence>
<evidence type="ECO:0000313" key="4">
    <source>
        <dbReference type="EMBL" id="CAF4833228.1"/>
    </source>
</evidence>